<feature type="transmembrane region" description="Helical" evidence="1">
    <location>
        <begin position="45"/>
        <end position="64"/>
    </location>
</feature>
<keyword evidence="1" id="KW-1133">Transmembrane helix</keyword>
<proteinExistence type="predicted"/>
<organism evidence="2 3">
    <name type="scientific">Psychrobacillus soli</name>
    <dbReference type="NCBI Taxonomy" id="1543965"/>
    <lineage>
        <taxon>Bacteria</taxon>
        <taxon>Bacillati</taxon>
        <taxon>Bacillota</taxon>
        <taxon>Bacilli</taxon>
        <taxon>Bacillales</taxon>
        <taxon>Bacillaceae</taxon>
        <taxon>Psychrobacillus</taxon>
    </lineage>
</organism>
<sequence>MTLSLQFYSLLLMVLSGIVIGAIIEGTRFVTNSFPKRTFVYKYSVALEIVVWIMLGLGTFYILFNVRDGIWRIYDPLAQVVGILLYEQLFQPIFRLAGRIFLRMIVQPIWFLFRILITIINKLFRLILIIIKTIVRPFHFLYKKIWHLALKKKPNFRYNKKYTKN</sequence>
<name>A0A544SG72_9BACI</name>
<dbReference type="OrthoDB" id="2452115at2"/>
<protein>
    <recommendedName>
        <fullName evidence="4">Spore cortex biosynthesis protein YabQ</fullName>
    </recommendedName>
</protein>
<keyword evidence="1" id="KW-0812">Transmembrane</keyword>
<dbReference type="Pfam" id="PF09578">
    <property type="entry name" value="Spore_YabQ"/>
    <property type="match status" value="1"/>
</dbReference>
<keyword evidence="1" id="KW-0472">Membrane</keyword>
<feature type="transmembrane region" description="Helical" evidence="1">
    <location>
        <begin position="6"/>
        <end position="24"/>
    </location>
</feature>
<dbReference type="AlphaFoldDB" id="A0A544SG72"/>
<dbReference type="Proteomes" id="UP000318937">
    <property type="component" value="Unassembled WGS sequence"/>
</dbReference>
<keyword evidence="3" id="KW-1185">Reference proteome</keyword>
<dbReference type="EMBL" id="VDGG01000086">
    <property type="protein sequence ID" value="TQR04211.1"/>
    <property type="molecule type" value="Genomic_DNA"/>
</dbReference>
<dbReference type="NCBIfam" id="TIGR02893">
    <property type="entry name" value="spore_yabQ"/>
    <property type="match status" value="1"/>
</dbReference>
<reference evidence="2 3" key="1">
    <citation type="submission" date="2019-05" db="EMBL/GenBank/DDBJ databases">
        <title>Psychrobacillus vulpis sp. nov., a new species isolated from feces of a red fox that inhabits in The Tablas de Daimiel Natural Park, Albacete, Spain.</title>
        <authorList>
            <person name="Rodriguez M."/>
            <person name="Reina J.C."/>
            <person name="Bejar V."/>
            <person name="Llamas I."/>
        </authorList>
    </citation>
    <scope>NUCLEOTIDE SEQUENCE [LARGE SCALE GENOMIC DNA]</scope>
    <source>
        <strain evidence="2 3">NHI-2</strain>
    </source>
</reference>
<evidence type="ECO:0000313" key="3">
    <source>
        <dbReference type="Proteomes" id="UP000318937"/>
    </source>
</evidence>
<evidence type="ECO:0000313" key="2">
    <source>
        <dbReference type="EMBL" id="TQR04211.1"/>
    </source>
</evidence>
<dbReference type="InterPro" id="IPR019074">
    <property type="entry name" value="YabQ"/>
</dbReference>
<evidence type="ECO:0008006" key="4">
    <source>
        <dbReference type="Google" id="ProtNLM"/>
    </source>
</evidence>
<gene>
    <name evidence="2" type="ORF">FG383_20555</name>
</gene>
<dbReference type="RefSeq" id="WP_142609526.1">
    <property type="nucleotide sequence ID" value="NZ_VDGG01000086.1"/>
</dbReference>
<evidence type="ECO:0000256" key="1">
    <source>
        <dbReference type="SAM" id="Phobius"/>
    </source>
</evidence>
<comment type="caution">
    <text evidence="2">The sequence shown here is derived from an EMBL/GenBank/DDBJ whole genome shotgun (WGS) entry which is preliminary data.</text>
</comment>
<accession>A0A544SG72</accession>